<comment type="caution">
    <text evidence="2">The sequence shown here is derived from an EMBL/GenBank/DDBJ whole genome shotgun (WGS) entry which is preliminary data.</text>
</comment>
<name>A0A372JAI2_9ACTN</name>
<dbReference type="OrthoDB" id="4322331at2"/>
<evidence type="ECO:0000259" key="1">
    <source>
        <dbReference type="Pfam" id="PF06889"/>
    </source>
</evidence>
<protein>
    <submittedName>
        <fullName evidence="2">DUF1266 domain-containing protein</fullName>
    </submittedName>
</protein>
<evidence type="ECO:0000313" key="3">
    <source>
        <dbReference type="Proteomes" id="UP000261811"/>
    </source>
</evidence>
<dbReference type="EMBL" id="QURH01001022">
    <property type="protein sequence ID" value="RFU36929.1"/>
    <property type="molecule type" value="Genomic_DNA"/>
</dbReference>
<sequence length="304" mass="33999">AAMAAFQTLGDGPRAERAAVHAARLILRDAGREAAGPLRDLLARLVPGGDGHRRVAQMLAEAERRPDRDHDVLVTDPEAPTWGKLAHALAVGAHLAVGNGAPWNTLADPDGPEGSRDLLARIWHVTDAEGWREKMDQLLEAEYSHPAIRLVLTCRQRTPEAWSREIRRRCEGHDISRRSIAEFDELADLVRRYEERFRADGLLRPHGHVADVDAYDYGRAVNVARWGVNAGLCDADTALDCTLTAGYRAYRTYDSWEEFSAAYILGRMLQFDEGEFGELYLQSLEGHRILMTEPASPWRLMAWG</sequence>
<feature type="non-terminal residue" evidence="2">
    <location>
        <position position="1"/>
    </location>
</feature>
<dbReference type="InterPro" id="IPR009677">
    <property type="entry name" value="DUF1266"/>
</dbReference>
<organism evidence="2 3">
    <name type="scientific">Actinomadura logoneensis</name>
    <dbReference type="NCBI Taxonomy" id="2293572"/>
    <lineage>
        <taxon>Bacteria</taxon>
        <taxon>Bacillati</taxon>
        <taxon>Actinomycetota</taxon>
        <taxon>Actinomycetes</taxon>
        <taxon>Streptosporangiales</taxon>
        <taxon>Thermomonosporaceae</taxon>
        <taxon>Actinomadura</taxon>
    </lineage>
</organism>
<dbReference type="AlphaFoldDB" id="A0A372JAI2"/>
<dbReference type="Proteomes" id="UP000261811">
    <property type="component" value="Unassembled WGS sequence"/>
</dbReference>
<dbReference type="RefSeq" id="WP_147341534.1">
    <property type="nucleotide sequence ID" value="NZ_QURH01001022.1"/>
</dbReference>
<proteinExistence type="predicted"/>
<evidence type="ECO:0000313" key="2">
    <source>
        <dbReference type="EMBL" id="RFU36929.1"/>
    </source>
</evidence>
<accession>A0A372JAI2</accession>
<dbReference type="Pfam" id="PF06889">
    <property type="entry name" value="DUF1266"/>
    <property type="match status" value="1"/>
</dbReference>
<reference evidence="2 3" key="1">
    <citation type="submission" date="2018-08" db="EMBL/GenBank/DDBJ databases">
        <title>Actinomadura jelena sp. nov., a novel Actinomycete isolated from soil in Chad.</title>
        <authorList>
            <person name="Shi L."/>
        </authorList>
    </citation>
    <scope>NUCLEOTIDE SEQUENCE [LARGE SCALE GENOMIC DNA]</scope>
    <source>
        <strain evidence="2 3">NEAU-G17</strain>
    </source>
</reference>
<feature type="domain" description="DUF1266" evidence="1">
    <location>
        <begin position="119"/>
        <end position="303"/>
    </location>
</feature>
<keyword evidence="3" id="KW-1185">Reference proteome</keyword>
<gene>
    <name evidence="2" type="ORF">DZF91_35510</name>
</gene>